<feature type="modified residue" description="O-UMP-tyrosine" evidence="1">
    <location>
        <position position="24"/>
    </location>
</feature>
<dbReference type="GO" id="GO:0005524">
    <property type="term" value="F:ATP binding"/>
    <property type="evidence" value="ECO:0007669"/>
    <property type="project" value="TreeGrafter"/>
</dbReference>
<keyword evidence="4" id="KW-1185">Reference proteome</keyword>
<name>M7N9Y1_9BACT</name>
<comment type="similarity">
    <text evidence="2">Belongs to the P(II) protein family.</text>
</comment>
<dbReference type="Proteomes" id="UP000011910">
    <property type="component" value="Unassembled WGS sequence"/>
</dbReference>
<evidence type="ECO:0000256" key="2">
    <source>
        <dbReference type="RuleBase" id="RU003936"/>
    </source>
</evidence>
<dbReference type="EMBL" id="AODQ01000013">
    <property type="protein sequence ID" value="EMR04016.1"/>
    <property type="molecule type" value="Genomic_DNA"/>
</dbReference>
<evidence type="ECO:0000313" key="4">
    <source>
        <dbReference type="Proteomes" id="UP000011910"/>
    </source>
</evidence>
<dbReference type="GO" id="GO:0006808">
    <property type="term" value="P:regulation of nitrogen utilization"/>
    <property type="evidence" value="ECO:0007669"/>
    <property type="project" value="InterPro"/>
</dbReference>
<gene>
    <name evidence="3" type="primary">glnK</name>
    <name evidence="3" type="ORF">ADICEAN_00887</name>
</gene>
<evidence type="ECO:0000256" key="1">
    <source>
        <dbReference type="PIRSR" id="PIRSR602187-50"/>
    </source>
</evidence>
<keyword evidence="1" id="KW-0597">Phosphoprotein</keyword>
<proteinExistence type="inferred from homology"/>
<evidence type="ECO:0000313" key="3">
    <source>
        <dbReference type="EMBL" id="EMR04016.1"/>
    </source>
</evidence>
<dbReference type="GO" id="GO:0030234">
    <property type="term" value="F:enzyme regulator activity"/>
    <property type="evidence" value="ECO:0007669"/>
    <property type="project" value="InterPro"/>
</dbReference>
<dbReference type="PROSITE" id="PS00638">
    <property type="entry name" value="PII_GLNB_CTER"/>
    <property type="match status" value="1"/>
</dbReference>
<reference evidence="3 4" key="1">
    <citation type="journal article" date="2013" name="Genome Announc.">
        <title>Draft Genome Sequence of Cesiribacter andamanensis Strain AMV16T, Isolated from a Soil Sample from a Mud Volcano in the Andaman Islands, India.</title>
        <authorList>
            <person name="Shivaji S."/>
            <person name="Ara S."/>
            <person name="Begum Z."/>
            <person name="Srinivas T.N."/>
            <person name="Singh A."/>
            <person name="Kumar Pinnaka A."/>
        </authorList>
    </citation>
    <scope>NUCLEOTIDE SEQUENCE [LARGE SCALE GENOMIC DNA]</scope>
    <source>
        <strain evidence="3 4">AMV16</strain>
    </source>
</reference>
<accession>M7N9Y1</accession>
<dbReference type="InterPro" id="IPR017918">
    <property type="entry name" value="N-reg_PII_CS"/>
</dbReference>
<comment type="caution">
    <text evidence="3">The sequence shown here is derived from an EMBL/GenBank/DDBJ whole genome shotgun (WGS) entry which is preliminary data.</text>
</comment>
<dbReference type="PROSITE" id="PS51343">
    <property type="entry name" value="PII_GLNB_DOM"/>
    <property type="match status" value="1"/>
</dbReference>
<dbReference type="SMART" id="SM00938">
    <property type="entry name" value="P-II"/>
    <property type="match status" value="1"/>
</dbReference>
<protein>
    <submittedName>
        <fullName evidence="3">Nitrogen regulatory protein P-II 2</fullName>
    </submittedName>
</protein>
<dbReference type="PRINTS" id="PR00340">
    <property type="entry name" value="PIIGLNB"/>
</dbReference>
<sequence>MYSMEVKGFGKEAGLAHTYRGAQYDVGFIPRTKLEVVVTEDQLEDVVECILLEASTGEIGDGKIFISEVERAIRIRSREEGAAAL</sequence>
<organism evidence="3 4">
    <name type="scientific">Cesiribacter andamanensis AMV16</name>
    <dbReference type="NCBI Taxonomy" id="1279009"/>
    <lineage>
        <taxon>Bacteria</taxon>
        <taxon>Pseudomonadati</taxon>
        <taxon>Bacteroidota</taxon>
        <taxon>Cytophagia</taxon>
        <taxon>Cytophagales</taxon>
        <taxon>Cesiribacteraceae</taxon>
        <taxon>Cesiribacter</taxon>
    </lineage>
</organism>
<dbReference type="eggNOG" id="COG0347">
    <property type="taxonomic scope" value="Bacteria"/>
</dbReference>
<dbReference type="PATRIC" id="fig|1279009.4.peg.899"/>
<dbReference type="InterPro" id="IPR002187">
    <property type="entry name" value="N-reg_PII"/>
</dbReference>
<dbReference type="STRING" id="1279009.ADICEAN_00887"/>
<dbReference type="Gene3D" id="3.30.70.120">
    <property type="match status" value="1"/>
</dbReference>
<dbReference type="InterPro" id="IPR011322">
    <property type="entry name" value="N-reg_PII-like_a/b"/>
</dbReference>
<dbReference type="Pfam" id="PF00543">
    <property type="entry name" value="P-II"/>
    <property type="match status" value="1"/>
</dbReference>
<dbReference type="InterPro" id="IPR015867">
    <property type="entry name" value="N-reg_PII/ATP_PRibTrfase_C"/>
</dbReference>
<dbReference type="PANTHER" id="PTHR30115">
    <property type="entry name" value="NITROGEN REGULATORY PROTEIN P-II"/>
    <property type="match status" value="1"/>
</dbReference>
<dbReference type="GO" id="GO:0005829">
    <property type="term" value="C:cytosol"/>
    <property type="evidence" value="ECO:0007669"/>
    <property type="project" value="TreeGrafter"/>
</dbReference>
<dbReference type="AlphaFoldDB" id="M7N9Y1"/>
<dbReference type="PANTHER" id="PTHR30115:SF11">
    <property type="entry name" value="NITROGEN REGULATORY PROTEIN P-II HOMOLOG"/>
    <property type="match status" value="1"/>
</dbReference>
<dbReference type="SUPFAM" id="SSF54913">
    <property type="entry name" value="GlnB-like"/>
    <property type="match status" value="1"/>
</dbReference>